<comment type="subcellular location">
    <subcellularLocation>
        <location evidence="1">Cell membrane</location>
        <topology evidence="1">Multi-pass membrane protein</topology>
    </subcellularLocation>
</comment>
<keyword evidence="5 6" id="KW-0472">Membrane</keyword>
<feature type="transmembrane region" description="Helical" evidence="6">
    <location>
        <begin position="347"/>
        <end position="373"/>
    </location>
</feature>
<feature type="transmembrane region" description="Helical" evidence="6">
    <location>
        <begin position="49"/>
        <end position="69"/>
    </location>
</feature>
<dbReference type="InterPro" id="IPR020846">
    <property type="entry name" value="MFS_dom"/>
</dbReference>
<keyword evidence="9" id="KW-1185">Reference proteome</keyword>
<evidence type="ECO:0000313" key="8">
    <source>
        <dbReference type="EMBL" id="ANI93994.1"/>
    </source>
</evidence>
<gene>
    <name evidence="8" type="ORF">BJL86_3235</name>
</gene>
<evidence type="ECO:0000259" key="7">
    <source>
        <dbReference type="PROSITE" id="PS50850"/>
    </source>
</evidence>
<name>A0A173LQG3_9ACTN</name>
<evidence type="ECO:0000256" key="4">
    <source>
        <dbReference type="ARBA" id="ARBA00022989"/>
    </source>
</evidence>
<accession>A0A173LQG3</accession>
<dbReference type="PROSITE" id="PS50850">
    <property type="entry name" value="MFS"/>
    <property type="match status" value="1"/>
</dbReference>
<feature type="transmembrane region" description="Helical" evidence="6">
    <location>
        <begin position="279"/>
        <end position="299"/>
    </location>
</feature>
<dbReference type="KEGG" id="dtm:BJL86_3235"/>
<keyword evidence="4 6" id="KW-1133">Transmembrane helix</keyword>
<dbReference type="PANTHER" id="PTHR23501:SF194">
    <property type="entry name" value="EFFLUX PUMP ANTIBIOTIC RESISTANCE PROTEIN"/>
    <property type="match status" value="1"/>
</dbReference>
<evidence type="ECO:0000313" key="9">
    <source>
        <dbReference type="Proteomes" id="UP000186104"/>
    </source>
</evidence>
<dbReference type="InterPro" id="IPR036259">
    <property type="entry name" value="MFS_trans_sf"/>
</dbReference>
<feature type="transmembrane region" description="Helical" evidence="6">
    <location>
        <begin position="136"/>
        <end position="158"/>
    </location>
</feature>
<evidence type="ECO:0000256" key="5">
    <source>
        <dbReference type="ARBA" id="ARBA00023136"/>
    </source>
</evidence>
<organism evidence="8 9">
    <name type="scientific">Dietzia timorensis</name>
    <dbReference type="NCBI Taxonomy" id="499555"/>
    <lineage>
        <taxon>Bacteria</taxon>
        <taxon>Bacillati</taxon>
        <taxon>Actinomycetota</taxon>
        <taxon>Actinomycetes</taxon>
        <taxon>Mycobacteriales</taxon>
        <taxon>Dietziaceae</taxon>
        <taxon>Dietzia</taxon>
    </lineage>
</organism>
<dbReference type="EMBL" id="CP015961">
    <property type="protein sequence ID" value="ANI93994.1"/>
    <property type="molecule type" value="Genomic_DNA"/>
</dbReference>
<evidence type="ECO:0000256" key="2">
    <source>
        <dbReference type="ARBA" id="ARBA00022448"/>
    </source>
</evidence>
<keyword evidence="2" id="KW-0813">Transport</keyword>
<dbReference type="Proteomes" id="UP000186104">
    <property type="component" value="Chromosome"/>
</dbReference>
<dbReference type="Gene3D" id="1.20.1720.10">
    <property type="entry name" value="Multidrug resistance protein D"/>
    <property type="match status" value="1"/>
</dbReference>
<dbReference type="RefSeq" id="WP_257787274.1">
    <property type="nucleotide sequence ID" value="NZ_CP015961.1"/>
</dbReference>
<dbReference type="Pfam" id="PF07690">
    <property type="entry name" value="MFS_1"/>
    <property type="match status" value="1"/>
</dbReference>
<feature type="transmembrane region" description="Helical" evidence="6">
    <location>
        <begin position="164"/>
        <end position="185"/>
    </location>
</feature>
<dbReference type="AlphaFoldDB" id="A0A173LQG3"/>
<feature type="transmembrane region" description="Helical" evidence="6">
    <location>
        <begin position="81"/>
        <end position="101"/>
    </location>
</feature>
<feature type="transmembrane region" description="Helical" evidence="6">
    <location>
        <begin position="305"/>
        <end position="326"/>
    </location>
</feature>
<proteinExistence type="predicted"/>
<feature type="domain" description="Major facilitator superfamily (MFS) profile" evidence="7">
    <location>
        <begin position="12"/>
        <end position="423"/>
    </location>
</feature>
<evidence type="ECO:0000256" key="6">
    <source>
        <dbReference type="SAM" id="Phobius"/>
    </source>
</evidence>
<dbReference type="STRING" id="499555.BJL86_3235"/>
<protein>
    <submittedName>
        <fullName evidence="8">Putative actinorhodin transporter</fullName>
    </submittedName>
</protein>
<dbReference type="PANTHER" id="PTHR23501">
    <property type="entry name" value="MAJOR FACILITATOR SUPERFAMILY"/>
    <property type="match status" value="1"/>
</dbReference>
<dbReference type="SUPFAM" id="SSF103473">
    <property type="entry name" value="MFS general substrate transporter"/>
    <property type="match status" value="1"/>
</dbReference>
<keyword evidence="3 6" id="KW-0812">Transmembrane</keyword>
<feature type="transmembrane region" description="Helical" evidence="6">
    <location>
        <begin position="253"/>
        <end position="272"/>
    </location>
</feature>
<evidence type="ECO:0000256" key="3">
    <source>
        <dbReference type="ARBA" id="ARBA00022692"/>
    </source>
</evidence>
<reference evidence="8 9" key="1">
    <citation type="submission" date="2016-06" db="EMBL/GenBank/DDBJ databases">
        <title>Complete genome sequence of a saline-alkali tolerant type strain Dietzia timorensis ID05-A0528T.</title>
        <authorList>
            <person name="Wu X."/>
        </authorList>
    </citation>
    <scope>NUCLEOTIDE SEQUENCE [LARGE SCALE GENOMIC DNA]</scope>
    <source>
        <strain evidence="8 9">ID05-A0528</strain>
    </source>
</reference>
<evidence type="ECO:0000256" key="1">
    <source>
        <dbReference type="ARBA" id="ARBA00004651"/>
    </source>
</evidence>
<feature type="transmembrane region" description="Helical" evidence="6">
    <location>
        <begin position="213"/>
        <end position="233"/>
    </location>
</feature>
<dbReference type="CDD" id="cd17321">
    <property type="entry name" value="MFS_MMR_MDR_like"/>
    <property type="match status" value="1"/>
</dbReference>
<dbReference type="GO" id="GO:0005886">
    <property type="term" value="C:plasma membrane"/>
    <property type="evidence" value="ECO:0007669"/>
    <property type="project" value="UniProtKB-SubCell"/>
</dbReference>
<dbReference type="InterPro" id="IPR011701">
    <property type="entry name" value="MFS"/>
</dbReference>
<dbReference type="GO" id="GO:0022857">
    <property type="term" value="F:transmembrane transporter activity"/>
    <property type="evidence" value="ECO:0007669"/>
    <property type="project" value="InterPro"/>
</dbReference>
<feature type="transmembrane region" description="Helical" evidence="6">
    <location>
        <begin position="107"/>
        <end position="124"/>
    </location>
</feature>
<feature type="transmembrane region" description="Helical" evidence="6">
    <location>
        <begin position="393"/>
        <end position="419"/>
    </location>
</feature>
<sequence length="448" mass="45714">MLSSPSRRSPLALPVIFLAQLVIPMSIAGTAVALPEISGELGTVSWQLQWVVNGFNLAFALMTLFWGNVADRVGHDRTFRAGIAIALFGALASTAAGNLLMLDAARVIAGIGAAAVLTGAASILSQAWSGAERRRAFALFGTANGLGLALGPSVSGVLVDSVGWRGVFAAQVAILLVAFVGSVLIPRVRAEEPKETGQSGDTLNLALLKHPGFAAMLLVPVAGSLGFVTLLTYLPNAFSAVKGFPADTAGSLMLLATIPVFVAPMLVGALMSRTGLRSGVVIVAAFAFLVLGNLGVLLLEPSGDLAPVLISMVFLGLGFGVPLGIVDAEALGQVPEERSGSAAGLLNFVRIGSEAVAVAAYAAVLAGIIGSQLVDQPELAAKAKAGQPAAPDVYASALHLVILLAVVLVLLLAVAFVLLRRKSVRTSSQTIVESNAKGSGDCCVDAQR</sequence>